<dbReference type="SUPFAM" id="SSF54236">
    <property type="entry name" value="Ubiquitin-like"/>
    <property type="match status" value="1"/>
</dbReference>
<reference evidence="5 6" key="1">
    <citation type="submission" date="2016-07" db="EMBL/GenBank/DDBJ databases">
        <title>Pervasive Adenine N6-methylation of Active Genes in Fungi.</title>
        <authorList>
            <consortium name="DOE Joint Genome Institute"/>
            <person name="Mondo S.J."/>
            <person name="Dannebaum R.O."/>
            <person name="Kuo R.C."/>
            <person name="Labutti K."/>
            <person name="Haridas S."/>
            <person name="Kuo A."/>
            <person name="Salamov A."/>
            <person name="Ahrendt S.R."/>
            <person name="Lipzen A."/>
            <person name="Sullivan W."/>
            <person name="Andreopoulos W.B."/>
            <person name="Clum A."/>
            <person name="Lindquist E."/>
            <person name="Daum C."/>
            <person name="Ramamoorthy G.K."/>
            <person name="Gryganskyi A."/>
            <person name="Culley D."/>
            <person name="Magnuson J.K."/>
            <person name="James T.Y."/>
            <person name="O'Malley M.A."/>
            <person name="Stajich J.E."/>
            <person name="Spatafora J.W."/>
            <person name="Visel A."/>
            <person name="Grigoriev I.V."/>
        </authorList>
    </citation>
    <scope>NUCLEOTIDE SEQUENCE [LARGE SCALE GENOMIC DNA]</scope>
    <source>
        <strain evidence="5 6">CBS 931.73</strain>
    </source>
</reference>
<feature type="domain" description="CAP-Gly" evidence="4">
    <location>
        <begin position="33"/>
        <end position="77"/>
    </location>
</feature>
<evidence type="ECO:0000313" key="5">
    <source>
        <dbReference type="EMBL" id="ORX80350.1"/>
    </source>
</evidence>
<gene>
    <name evidence="5" type="ORF">K493DRAFT_320900</name>
</gene>
<dbReference type="GO" id="GO:0007010">
    <property type="term" value="P:cytoskeleton organization"/>
    <property type="evidence" value="ECO:0007669"/>
    <property type="project" value="TreeGrafter"/>
</dbReference>
<dbReference type="InterPro" id="IPR000938">
    <property type="entry name" value="CAP-Gly_domain"/>
</dbReference>
<keyword evidence="2" id="KW-0677">Repeat</keyword>
<name>A0A1Y1X3G5_9FUNG</name>
<dbReference type="PROSITE" id="PS50245">
    <property type="entry name" value="CAP_GLY_2"/>
    <property type="match status" value="1"/>
</dbReference>
<dbReference type="Gene3D" id="3.10.20.90">
    <property type="entry name" value="Phosphatidylinositol 3-kinase Catalytic Subunit, Chain A, domain 1"/>
    <property type="match status" value="1"/>
</dbReference>
<dbReference type="Gene3D" id="3.80.10.10">
    <property type="entry name" value="Ribonuclease Inhibitor"/>
    <property type="match status" value="2"/>
</dbReference>
<dbReference type="InterPro" id="IPR029071">
    <property type="entry name" value="Ubiquitin-like_domsf"/>
</dbReference>
<dbReference type="SUPFAM" id="SSF52058">
    <property type="entry name" value="L domain-like"/>
    <property type="match status" value="1"/>
</dbReference>
<protein>
    <submittedName>
        <fullName evidence="5">RNI-like protein</fullName>
    </submittedName>
</protein>
<dbReference type="FunCoup" id="A0A1Y1X3G5">
    <property type="interactions" value="956"/>
</dbReference>
<keyword evidence="3" id="KW-0143">Chaperone</keyword>
<dbReference type="InterPro" id="IPR036859">
    <property type="entry name" value="CAP-Gly_dom_sf"/>
</dbReference>
<dbReference type="Proteomes" id="UP000193498">
    <property type="component" value="Unassembled WGS sequence"/>
</dbReference>
<dbReference type="OrthoDB" id="5273213at2759"/>
<evidence type="ECO:0000256" key="3">
    <source>
        <dbReference type="ARBA" id="ARBA00023186"/>
    </source>
</evidence>
<evidence type="ECO:0000256" key="2">
    <source>
        <dbReference type="ARBA" id="ARBA00022737"/>
    </source>
</evidence>
<dbReference type="SMART" id="SM01052">
    <property type="entry name" value="CAP_GLY"/>
    <property type="match status" value="1"/>
</dbReference>
<accession>A0A1Y1X3G5</accession>
<evidence type="ECO:0000259" key="4">
    <source>
        <dbReference type="PROSITE" id="PS50245"/>
    </source>
</evidence>
<sequence length="530" mass="59825">MSKSEDARAYEARAVVGARVKIDNHFATIRFYGEVPPTKGVWFGVEWDDQERGKHSGEHEGRRYFQCSKPNSASFVRPSAKIKFGGTFLDALRCKYVQQNDIHLEDSTQDIYKIQFGANPKIEVEAVGFEKIHKHQSNLGQIVEVGLDDYEISSAGVPGEIRQVAPKIRDLNLSQNLLPNWEVVADICEQLGELSILRVNRNRFEPLTAPFSRTNAFMALEILSSNKTRITWEQVECLAPCMKALRQLHIGFNGISMFTSPGHAVQGFANLEVLDIESNRVEDWDAVQVFSELPRLREINLSFNALNRLKYLGGFEALESLNLTSCNIEQWGSIDQLNLFPRLRELRMRGNPVVSGSSEANARAMLIGRLGKLTNLNGTQITASERADLERFYLSSIAKEALENPELVHPRYQELCQLHGAPVAAKNPLNDSNKLKDRLLAITITKREHKDAEPIKTVKKKLLGTMTIRSLKSLLQKLLQVPANQQMLYRRYLNGAEGQAQILDYPMDDDLREINYYGLESGEEILVLSA</sequence>
<dbReference type="EMBL" id="MCFE01000743">
    <property type="protein sequence ID" value="ORX80350.1"/>
    <property type="molecule type" value="Genomic_DNA"/>
</dbReference>
<proteinExistence type="predicted"/>
<dbReference type="Pfam" id="PF13855">
    <property type="entry name" value="LRR_8"/>
    <property type="match status" value="1"/>
</dbReference>
<comment type="caution">
    <text evidence="5">The sequence shown here is derived from an EMBL/GenBank/DDBJ whole genome shotgun (WGS) entry which is preliminary data.</text>
</comment>
<dbReference type="PANTHER" id="PTHR18849:SF0">
    <property type="entry name" value="CILIA- AND FLAGELLA-ASSOCIATED PROTEIN 410-RELATED"/>
    <property type="match status" value="1"/>
</dbReference>
<dbReference type="InterPro" id="IPR032675">
    <property type="entry name" value="LRR_dom_sf"/>
</dbReference>
<dbReference type="SUPFAM" id="SSF74924">
    <property type="entry name" value="Cap-Gly domain"/>
    <property type="match status" value="1"/>
</dbReference>
<keyword evidence="1" id="KW-0433">Leucine-rich repeat</keyword>
<dbReference type="InParanoid" id="A0A1Y1X3G5"/>
<dbReference type="InterPro" id="IPR001611">
    <property type="entry name" value="Leu-rich_rpt"/>
</dbReference>
<keyword evidence="6" id="KW-1185">Reference proteome</keyword>
<dbReference type="STRING" id="1314790.A0A1Y1X3G5"/>
<dbReference type="PANTHER" id="PTHR18849">
    <property type="entry name" value="LEUCINE RICH REPEAT PROTEIN"/>
    <property type="match status" value="1"/>
</dbReference>
<evidence type="ECO:0000256" key="1">
    <source>
        <dbReference type="ARBA" id="ARBA00022614"/>
    </source>
</evidence>
<evidence type="ECO:0000313" key="6">
    <source>
        <dbReference type="Proteomes" id="UP000193498"/>
    </source>
</evidence>
<organism evidence="5 6">
    <name type="scientific">Basidiobolus meristosporus CBS 931.73</name>
    <dbReference type="NCBI Taxonomy" id="1314790"/>
    <lineage>
        <taxon>Eukaryota</taxon>
        <taxon>Fungi</taxon>
        <taxon>Fungi incertae sedis</taxon>
        <taxon>Zoopagomycota</taxon>
        <taxon>Entomophthoromycotina</taxon>
        <taxon>Basidiobolomycetes</taxon>
        <taxon>Basidiobolales</taxon>
        <taxon>Basidiobolaceae</taxon>
        <taxon>Basidiobolus</taxon>
    </lineage>
</organism>
<dbReference type="Gene3D" id="2.30.30.190">
    <property type="entry name" value="CAP Gly-rich-like domain"/>
    <property type="match status" value="1"/>
</dbReference>
<dbReference type="Pfam" id="PF01302">
    <property type="entry name" value="CAP_GLY"/>
    <property type="match status" value="1"/>
</dbReference>
<dbReference type="AlphaFoldDB" id="A0A1Y1X3G5"/>